<evidence type="ECO:0000256" key="1">
    <source>
        <dbReference type="ARBA" id="ARBA00004429"/>
    </source>
</evidence>
<gene>
    <name evidence="11" type="ORF">ATL17_2418</name>
</gene>
<dbReference type="OrthoDB" id="7851627at2"/>
<organism evidence="11 12">
    <name type="scientific">Maritalea mobilis</name>
    <dbReference type="NCBI Taxonomy" id="483324"/>
    <lineage>
        <taxon>Bacteria</taxon>
        <taxon>Pseudomonadati</taxon>
        <taxon>Pseudomonadota</taxon>
        <taxon>Alphaproteobacteria</taxon>
        <taxon>Hyphomicrobiales</taxon>
        <taxon>Devosiaceae</taxon>
        <taxon>Maritalea</taxon>
    </lineage>
</organism>
<evidence type="ECO:0000256" key="2">
    <source>
        <dbReference type="ARBA" id="ARBA00022448"/>
    </source>
</evidence>
<keyword evidence="3" id="KW-1003">Cell membrane</keyword>
<dbReference type="InterPro" id="IPR055348">
    <property type="entry name" value="DctQ"/>
</dbReference>
<feature type="transmembrane region" description="Helical" evidence="9">
    <location>
        <begin position="16"/>
        <end position="40"/>
    </location>
</feature>
<dbReference type="EMBL" id="SNYR01000002">
    <property type="protein sequence ID" value="TDQ64399.1"/>
    <property type="molecule type" value="Genomic_DNA"/>
</dbReference>
<proteinExistence type="inferred from homology"/>
<evidence type="ECO:0000256" key="6">
    <source>
        <dbReference type="ARBA" id="ARBA00022989"/>
    </source>
</evidence>
<evidence type="ECO:0000313" key="11">
    <source>
        <dbReference type="EMBL" id="TDQ64399.1"/>
    </source>
</evidence>
<keyword evidence="6 9" id="KW-1133">Transmembrane helix</keyword>
<reference evidence="11 12" key="1">
    <citation type="submission" date="2019-03" db="EMBL/GenBank/DDBJ databases">
        <title>Genomic Encyclopedia of Type Strains, Phase III (KMG-III): the genomes of soil and plant-associated and newly described type strains.</title>
        <authorList>
            <person name="Whitman W."/>
        </authorList>
    </citation>
    <scope>NUCLEOTIDE SEQUENCE [LARGE SCALE GENOMIC DNA]</scope>
    <source>
        <strain evidence="11 12">CGMCC 1.7002</strain>
    </source>
</reference>
<feature type="transmembrane region" description="Helical" evidence="9">
    <location>
        <begin position="94"/>
        <end position="115"/>
    </location>
</feature>
<feature type="transmembrane region" description="Helical" evidence="9">
    <location>
        <begin position="55"/>
        <end position="73"/>
    </location>
</feature>
<accession>A0A4R6VL47</accession>
<evidence type="ECO:0000256" key="7">
    <source>
        <dbReference type="ARBA" id="ARBA00023136"/>
    </source>
</evidence>
<keyword evidence="7 9" id="KW-0472">Membrane</keyword>
<dbReference type="Pfam" id="PF04290">
    <property type="entry name" value="DctQ"/>
    <property type="match status" value="1"/>
</dbReference>
<dbReference type="RefSeq" id="WP_133573011.1">
    <property type="nucleotide sequence ID" value="NZ_SNYR01000002.1"/>
</dbReference>
<name>A0A4R6VL47_9HYPH</name>
<evidence type="ECO:0000256" key="8">
    <source>
        <dbReference type="ARBA" id="ARBA00038436"/>
    </source>
</evidence>
<comment type="function">
    <text evidence="9">Part of the tripartite ATP-independent periplasmic (TRAP) transport system.</text>
</comment>
<dbReference type="GO" id="GO:0015740">
    <property type="term" value="P:C4-dicarboxylate transport"/>
    <property type="evidence" value="ECO:0007669"/>
    <property type="project" value="TreeGrafter"/>
</dbReference>
<evidence type="ECO:0000256" key="9">
    <source>
        <dbReference type="RuleBase" id="RU369079"/>
    </source>
</evidence>
<comment type="subunit">
    <text evidence="9">The complex comprises the extracytoplasmic solute receptor protein and the two transmembrane proteins.</text>
</comment>
<dbReference type="InterPro" id="IPR007387">
    <property type="entry name" value="TRAP_DctQ"/>
</dbReference>
<evidence type="ECO:0000256" key="3">
    <source>
        <dbReference type="ARBA" id="ARBA00022475"/>
    </source>
</evidence>
<evidence type="ECO:0000259" key="10">
    <source>
        <dbReference type="Pfam" id="PF04290"/>
    </source>
</evidence>
<dbReference type="Proteomes" id="UP000295391">
    <property type="component" value="Unassembled WGS sequence"/>
</dbReference>
<keyword evidence="2 9" id="KW-0813">Transport</keyword>
<comment type="subcellular location">
    <subcellularLocation>
        <location evidence="1 9">Cell inner membrane</location>
        <topology evidence="1 9">Multi-pass membrane protein</topology>
    </subcellularLocation>
</comment>
<comment type="caution">
    <text evidence="11">The sequence shown here is derived from an EMBL/GenBank/DDBJ whole genome shotgun (WGS) entry which is preliminary data.</text>
</comment>
<dbReference type="PANTHER" id="PTHR35011">
    <property type="entry name" value="2,3-DIKETO-L-GULONATE TRAP TRANSPORTER SMALL PERMEASE PROTEIN YIAM"/>
    <property type="match status" value="1"/>
</dbReference>
<dbReference type="AlphaFoldDB" id="A0A4R6VL47"/>
<sequence length="179" mass="20053">MSKLGKKYIAQGLEKLALVCSWAAALSMVGIVVLIVTSVLMRKIANTPIHITEEVVGLMLTVSLFLGVPLVTLKSKHVKVALIIDQLKGRTRTVVQKVAILIGIAFFMWLIWEAVPWLEFAFKRNLKTETSRILLYPWMSTMFFSLVLTLLVFIGRLFGLFDADAAREEAMPTLKDEVS</sequence>
<keyword evidence="5 9" id="KW-0812">Transmembrane</keyword>
<dbReference type="PANTHER" id="PTHR35011:SF2">
    <property type="entry name" value="2,3-DIKETO-L-GULONATE TRAP TRANSPORTER SMALL PERMEASE PROTEIN YIAM"/>
    <property type="match status" value="1"/>
</dbReference>
<feature type="domain" description="Tripartite ATP-independent periplasmic transporters DctQ component" evidence="10">
    <location>
        <begin position="31"/>
        <end position="161"/>
    </location>
</feature>
<feature type="transmembrane region" description="Helical" evidence="9">
    <location>
        <begin position="135"/>
        <end position="158"/>
    </location>
</feature>
<evidence type="ECO:0000256" key="5">
    <source>
        <dbReference type="ARBA" id="ARBA00022692"/>
    </source>
</evidence>
<evidence type="ECO:0000256" key="4">
    <source>
        <dbReference type="ARBA" id="ARBA00022519"/>
    </source>
</evidence>
<keyword evidence="4 9" id="KW-0997">Cell inner membrane</keyword>
<dbReference type="GO" id="GO:0005886">
    <property type="term" value="C:plasma membrane"/>
    <property type="evidence" value="ECO:0007669"/>
    <property type="project" value="UniProtKB-SubCell"/>
</dbReference>
<comment type="similarity">
    <text evidence="8 9">Belongs to the TRAP transporter small permease family.</text>
</comment>
<dbReference type="GO" id="GO:0022857">
    <property type="term" value="F:transmembrane transporter activity"/>
    <property type="evidence" value="ECO:0007669"/>
    <property type="project" value="UniProtKB-UniRule"/>
</dbReference>
<keyword evidence="12" id="KW-1185">Reference proteome</keyword>
<protein>
    <recommendedName>
        <fullName evidence="9">TRAP transporter small permease protein</fullName>
    </recommendedName>
</protein>
<evidence type="ECO:0000313" key="12">
    <source>
        <dbReference type="Proteomes" id="UP000295391"/>
    </source>
</evidence>